<evidence type="ECO:0000313" key="1">
    <source>
        <dbReference type="EMBL" id="KKN71044.1"/>
    </source>
</evidence>
<dbReference type="InterPro" id="IPR013320">
    <property type="entry name" value="ConA-like_dom_sf"/>
</dbReference>
<reference evidence="1" key="1">
    <citation type="journal article" date="2015" name="Nature">
        <title>Complex archaea that bridge the gap between prokaryotes and eukaryotes.</title>
        <authorList>
            <person name="Spang A."/>
            <person name="Saw J.H."/>
            <person name="Jorgensen S.L."/>
            <person name="Zaremba-Niedzwiedzka K."/>
            <person name="Martijn J."/>
            <person name="Lind A.E."/>
            <person name="van Eijk R."/>
            <person name="Schleper C."/>
            <person name="Guy L."/>
            <person name="Ettema T.J."/>
        </authorList>
    </citation>
    <scope>NUCLEOTIDE SEQUENCE</scope>
</reference>
<name>A0A0F9SVX2_9ZZZZ</name>
<dbReference type="AlphaFoldDB" id="A0A0F9SVX2"/>
<protein>
    <submittedName>
        <fullName evidence="1">Uncharacterized protein</fullName>
    </submittedName>
</protein>
<sequence length="562" mass="60713">MVFVRVNGYTLDIEHGSVQLSYLDIGERKRSFSGKMLTDRRARKRIWSMRTIPLEEEEAKLVEGLVAGLGDVYRPGWLKFDKDFGDEDFNTVKGKIAQIVNPGGIRWGIAADRAPVVDSSQEPESQFGLTALEPEAFIGASYTNEATVTNILQANTRDGTENGTTGGWAIVGAGSLFSDLANKLQGLRSLRVSPTAAGDGVETGGVTATALTTYTASVYVKPSLAGQTFRIEIFETGLVSIGFTDYTNLAVGVWQRIHTTQATSVAGLSILFRVTTPAIGIPLTYHVDAAQLEVDAGLSTSAPTTWANPTRTLGSGLQQLNWVLGYSDVTVNFWFKAFTTEPSGTRRFFRIQDGGSDDNILSIQRELFTDKINFQTIAAPFGAAPVQDDLTVVVAGGGFVGFDGTWHMLTCVMRQDPEGAQSKKRIYLDGVALASSNPSALPDFRELVVDVTDGSLPDIQTIIGGQSSGSKMDEAQIQDMMVLPFAASDQLVSDWFNVLGAAGVPMSPLPRVYLDGDIMPDRPFGVLVDGEIADELFLSATANNTTGFRSNLRRLSLRFQEV</sequence>
<dbReference type="Gene3D" id="2.60.120.260">
    <property type="entry name" value="Galactose-binding domain-like"/>
    <property type="match status" value="1"/>
</dbReference>
<accession>A0A0F9SVX2</accession>
<dbReference type="Gene3D" id="2.60.120.200">
    <property type="match status" value="1"/>
</dbReference>
<proteinExistence type="predicted"/>
<dbReference type="EMBL" id="LAZR01000391">
    <property type="protein sequence ID" value="KKN71044.1"/>
    <property type="molecule type" value="Genomic_DNA"/>
</dbReference>
<gene>
    <name evidence="1" type="ORF">LCGC14_0424610</name>
</gene>
<organism evidence="1">
    <name type="scientific">marine sediment metagenome</name>
    <dbReference type="NCBI Taxonomy" id="412755"/>
    <lineage>
        <taxon>unclassified sequences</taxon>
        <taxon>metagenomes</taxon>
        <taxon>ecological metagenomes</taxon>
    </lineage>
</organism>
<comment type="caution">
    <text evidence="1">The sequence shown here is derived from an EMBL/GenBank/DDBJ whole genome shotgun (WGS) entry which is preliminary data.</text>
</comment>
<dbReference type="SUPFAM" id="SSF49899">
    <property type="entry name" value="Concanavalin A-like lectins/glucanases"/>
    <property type="match status" value="1"/>
</dbReference>